<sequence length="379" mass="43280">MNLALSNMGIVLTTLAVWVRQRSPKETFQPTWIHIPDTLALWPWPRAINPYYEECKAESDAWIQSFNVFNPKAQAAFKRCEFALLAALGYPELNREGCHVGCDLMNLFFVFDEKSDISNEQETRYQANCIMDALRNPSRPRPPDEWVGGVIAQQFWQNGIKTVTPLCQKRFISSFQEYADAVVQQSADRDKRHIHSIDSYFPLRRKTIGSVPSFALIEMQFNIPNHVMSNPAIQQLTDLCTDMISIGNDMYSYNAEQSRGDEGHNLVTIAMNELGLCLQEAFDWIGRYHDHVATEFLSLYKHLPSFPDESEEVNKEVHAYVYGLGNWGGRYFGKDGLRILKERKVKLLQKTCLDTMGIFKQTPSSGRPAERLAANPSIV</sequence>
<keyword evidence="7" id="KW-1185">Reference proteome</keyword>
<gene>
    <name evidence="6" type="ORF">B0T25DRAFT_616261</name>
</gene>
<dbReference type="GO" id="GO:0046872">
    <property type="term" value="F:metal ion binding"/>
    <property type="evidence" value="ECO:0007669"/>
    <property type="project" value="UniProtKB-KW"/>
</dbReference>
<protein>
    <recommendedName>
        <fullName evidence="4">Terpene synthase</fullName>
        <ecNumber evidence="4">4.2.3.-</ecNumber>
    </recommendedName>
</protein>
<dbReference type="Pfam" id="PF19086">
    <property type="entry name" value="Terpene_syn_C_2"/>
    <property type="match status" value="1"/>
</dbReference>
<feature type="chain" id="PRO_5042459134" description="Terpene synthase" evidence="5">
    <location>
        <begin position="17"/>
        <end position="379"/>
    </location>
</feature>
<evidence type="ECO:0000256" key="5">
    <source>
        <dbReference type="SAM" id="SignalP"/>
    </source>
</evidence>
<dbReference type="InterPro" id="IPR008949">
    <property type="entry name" value="Isoprenoid_synthase_dom_sf"/>
</dbReference>
<dbReference type="GO" id="GO:0008299">
    <property type="term" value="P:isoprenoid biosynthetic process"/>
    <property type="evidence" value="ECO:0007669"/>
    <property type="project" value="UniProtKB-ARBA"/>
</dbReference>
<feature type="signal peptide" evidence="5">
    <location>
        <begin position="1"/>
        <end position="16"/>
    </location>
</feature>
<name>A0AAJ0HAI1_9PEZI</name>
<keyword evidence="4" id="KW-0479">Metal-binding</keyword>
<comment type="similarity">
    <text evidence="2 4">Belongs to the terpene synthase family.</text>
</comment>
<dbReference type="PANTHER" id="PTHR35201">
    <property type="entry name" value="TERPENE SYNTHASE"/>
    <property type="match status" value="1"/>
</dbReference>
<dbReference type="PANTHER" id="PTHR35201:SF4">
    <property type="entry name" value="BETA-PINACENE SYNTHASE-RELATED"/>
    <property type="match status" value="1"/>
</dbReference>
<evidence type="ECO:0000256" key="2">
    <source>
        <dbReference type="ARBA" id="ARBA00006333"/>
    </source>
</evidence>
<dbReference type="AlphaFoldDB" id="A0AAJ0HAI1"/>
<evidence type="ECO:0000256" key="3">
    <source>
        <dbReference type="ARBA" id="ARBA00022842"/>
    </source>
</evidence>
<dbReference type="InterPro" id="IPR034686">
    <property type="entry name" value="Terpene_cyclase-like_2"/>
</dbReference>
<reference evidence="6" key="1">
    <citation type="journal article" date="2023" name="Mol. Phylogenet. Evol.">
        <title>Genome-scale phylogeny and comparative genomics of the fungal order Sordariales.</title>
        <authorList>
            <person name="Hensen N."/>
            <person name="Bonometti L."/>
            <person name="Westerberg I."/>
            <person name="Brannstrom I.O."/>
            <person name="Guillou S."/>
            <person name="Cros-Aarteil S."/>
            <person name="Calhoun S."/>
            <person name="Haridas S."/>
            <person name="Kuo A."/>
            <person name="Mondo S."/>
            <person name="Pangilinan J."/>
            <person name="Riley R."/>
            <person name="LaButti K."/>
            <person name="Andreopoulos B."/>
            <person name="Lipzen A."/>
            <person name="Chen C."/>
            <person name="Yan M."/>
            <person name="Daum C."/>
            <person name="Ng V."/>
            <person name="Clum A."/>
            <person name="Steindorff A."/>
            <person name="Ohm R.A."/>
            <person name="Martin F."/>
            <person name="Silar P."/>
            <person name="Natvig D.O."/>
            <person name="Lalanne C."/>
            <person name="Gautier V."/>
            <person name="Ament-Velasquez S.L."/>
            <person name="Kruys A."/>
            <person name="Hutchinson M.I."/>
            <person name="Powell A.J."/>
            <person name="Barry K."/>
            <person name="Miller A.N."/>
            <person name="Grigoriev I.V."/>
            <person name="Debuchy R."/>
            <person name="Gladieux P."/>
            <person name="Hiltunen Thoren M."/>
            <person name="Johannesson H."/>
        </authorList>
    </citation>
    <scope>NUCLEOTIDE SEQUENCE</scope>
    <source>
        <strain evidence="6">CBS 955.72</strain>
    </source>
</reference>
<keyword evidence="4" id="KW-0456">Lyase</keyword>
<keyword evidence="5" id="KW-0732">Signal</keyword>
<reference evidence="6" key="2">
    <citation type="submission" date="2023-06" db="EMBL/GenBank/DDBJ databases">
        <authorList>
            <consortium name="Lawrence Berkeley National Laboratory"/>
            <person name="Haridas S."/>
            <person name="Hensen N."/>
            <person name="Bonometti L."/>
            <person name="Westerberg I."/>
            <person name="Brannstrom I.O."/>
            <person name="Guillou S."/>
            <person name="Cros-Aarteil S."/>
            <person name="Calhoun S."/>
            <person name="Kuo A."/>
            <person name="Mondo S."/>
            <person name="Pangilinan J."/>
            <person name="Riley R."/>
            <person name="Labutti K."/>
            <person name="Andreopoulos B."/>
            <person name="Lipzen A."/>
            <person name="Chen C."/>
            <person name="Yanf M."/>
            <person name="Daum C."/>
            <person name="Ng V."/>
            <person name="Clum A."/>
            <person name="Steindorff A."/>
            <person name="Ohm R."/>
            <person name="Martin F."/>
            <person name="Silar P."/>
            <person name="Natvig D."/>
            <person name="Lalanne C."/>
            <person name="Gautier V."/>
            <person name="Ament-Velasquez S.L."/>
            <person name="Kruys A."/>
            <person name="Hutchinson M.I."/>
            <person name="Powell A.J."/>
            <person name="Barry K."/>
            <person name="Miller A.N."/>
            <person name="Grigoriev I.V."/>
            <person name="Debuchy R."/>
            <person name="Gladieux P."/>
            <person name="Thoren M.H."/>
            <person name="Johannesson H."/>
        </authorList>
    </citation>
    <scope>NUCLEOTIDE SEQUENCE</scope>
    <source>
        <strain evidence="6">CBS 955.72</strain>
    </source>
</reference>
<evidence type="ECO:0000256" key="4">
    <source>
        <dbReference type="RuleBase" id="RU366034"/>
    </source>
</evidence>
<evidence type="ECO:0000313" key="6">
    <source>
        <dbReference type="EMBL" id="KAK3344528.1"/>
    </source>
</evidence>
<comment type="cofactor">
    <cofactor evidence="1 4">
        <name>Mg(2+)</name>
        <dbReference type="ChEBI" id="CHEBI:18420"/>
    </cofactor>
</comment>
<comment type="caution">
    <text evidence="6">The sequence shown here is derived from an EMBL/GenBank/DDBJ whole genome shotgun (WGS) entry which is preliminary data.</text>
</comment>
<dbReference type="Proteomes" id="UP001275084">
    <property type="component" value="Unassembled WGS sequence"/>
</dbReference>
<evidence type="ECO:0000313" key="7">
    <source>
        <dbReference type="Proteomes" id="UP001275084"/>
    </source>
</evidence>
<dbReference type="SUPFAM" id="SSF48576">
    <property type="entry name" value="Terpenoid synthases"/>
    <property type="match status" value="1"/>
</dbReference>
<accession>A0AAJ0HAI1</accession>
<evidence type="ECO:0000256" key="1">
    <source>
        <dbReference type="ARBA" id="ARBA00001946"/>
    </source>
</evidence>
<dbReference type="EC" id="4.2.3.-" evidence="4"/>
<dbReference type="Gene3D" id="1.10.600.10">
    <property type="entry name" value="Farnesyl Diphosphate Synthase"/>
    <property type="match status" value="1"/>
</dbReference>
<proteinExistence type="inferred from homology"/>
<dbReference type="EMBL" id="JAUIQD010000007">
    <property type="protein sequence ID" value="KAK3344528.1"/>
    <property type="molecule type" value="Genomic_DNA"/>
</dbReference>
<dbReference type="GO" id="GO:0010333">
    <property type="term" value="F:terpene synthase activity"/>
    <property type="evidence" value="ECO:0007669"/>
    <property type="project" value="InterPro"/>
</dbReference>
<organism evidence="6 7">
    <name type="scientific">Lasiosphaeria hispida</name>
    <dbReference type="NCBI Taxonomy" id="260671"/>
    <lineage>
        <taxon>Eukaryota</taxon>
        <taxon>Fungi</taxon>
        <taxon>Dikarya</taxon>
        <taxon>Ascomycota</taxon>
        <taxon>Pezizomycotina</taxon>
        <taxon>Sordariomycetes</taxon>
        <taxon>Sordariomycetidae</taxon>
        <taxon>Sordariales</taxon>
        <taxon>Lasiosphaeriaceae</taxon>
        <taxon>Lasiosphaeria</taxon>
    </lineage>
</organism>
<keyword evidence="3 4" id="KW-0460">Magnesium</keyword>